<keyword evidence="3" id="KW-0677">Repeat</keyword>
<feature type="domain" description="C2H2-type" evidence="9">
    <location>
        <begin position="670"/>
        <end position="693"/>
    </location>
</feature>
<dbReference type="PROSITE" id="PS50157">
    <property type="entry name" value="ZINC_FINGER_C2H2_2"/>
    <property type="match status" value="12"/>
</dbReference>
<comment type="subcellular location">
    <subcellularLocation>
        <location evidence="1">Nucleus</location>
    </subcellularLocation>
</comment>
<dbReference type="SMART" id="SM00355">
    <property type="entry name" value="ZnF_C2H2"/>
    <property type="match status" value="13"/>
</dbReference>
<dbReference type="Pfam" id="PF21549">
    <property type="entry name" value="PRDM2_PR"/>
    <property type="match status" value="1"/>
</dbReference>
<dbReference type="GO" id="GO:0008170">
    <property type="term" value="F:N-methyltransferase activity"/>
    <property type="evidence" value="ECO:0007669"/>
    <property type="project" value="UniProtKB-ARBA"/>
</dbReference>
<feature type="region of interest" description="Disordered" evidence="8">
    <location>
        <begin position="934"/>
        <end position="967"/>
    </location>
</feature>
<organism evidence="11">
    <name type="scientific">Timema tahoe</name>
    <dbReference type="NCBI Taxonomy" id="61484"/>
    <lineage>
        <taxon>Eukaryota</taxon>
        <taxon>Metazoa</taxon>
        <taxon>Ecdysozoa</taxon>
        <taxon>Arthropoda</taxon>
        <taxon>Hexapoda</taxon>
        <taxon>Insecta</taxon>
        <taxon>Pterygota</taxon>
        <taxon>Neoptera</taxon>
        <taxon>Polyneoptera</taxon>
        <taxon>Phasmatodea</taxon>
        <taxon>Timematodea</taxon>
        <taxon>Timematoidea</taxon>
        <taxon>Timematidae</taxon>
        <taxon>Timema</taxon>
    </lineage>
</organism>
<dbReference type="EMBL" id="OE000346">
    <property type="protein sequence ID" value="CAD7453481.1"/>
    <property type="molecule type" value="Genomic_DNA"/>
</dbReference>
<feature type="domain" description="SET" evidence="10">
    <location>
        <begin position="191"/>
        <end position="314"/>
    </location>
</feature>
<evidence type="ECO:0000259" key="9">
    <source>
        <dbReference type="PROSITE" id="PS50157"/>
    </source>
</evidence>
<feature type="domain" description="C2H2-type" evidence="9">
    <location>
        <begin position="754"/>
        <end position="782"/>
    </location>
</feature>
<dbReference type="GO" id="GO:0008270">
    <property type="term" value="F:zinc ion binding"/>
    <property type="evidence" value="ECO:0007669"/>
    <property type="project" value="UniProtKB-KW"/>
</dbReference>
<evidence type="ECO:0000256" key="3">
    <source>
        <dbReference type="ARBA" id="ARBA00022737"/>
    </source>
</evidence>
<keyword evidence="5" id="KW-0862">Zinc</keyword>
<dbReference type="SUPFAM" id="SSF57667">
    <property type="entry name" value="beta-beta-alpha zinc fingers"/>
    <property type="match status" value="5"/>
</dbReference>
<dbReference type="Gene3D" id="3.30.160.60">
    <property type="entry name" value="Classic Zinc Finger"/>
    <property type="match status" value="7"/>
</dbReference>
<accession>A0A7R9FHD1</accession>
<keyword evidence="4 7" id="KW-0863">Zinc-finger</keyword>
<evidence type="ECO:0008006" key="12">
    <source>
        <dbReference type="Google" id="ProtNLM"/>
    </source>
</evidence>
<reference evidence="11" key="1">
    <citation type="submission" date="2020-11" db="EMBL/GenBank/DDBJ databases">
        <authorList>
            <person name="Tran Van P."/>
        </authorList>
    </citation>
    <scope>NUCLEOTIDE SEQUENCE</scope>
</reference>
<evidence type="ECO:0000256" key="5">
    <source>
        <dbReference type="ARBA" id="ARBA00022833"/>
    </source>
</evidence>
<dbReference type="PANTHER" id="PTHR24376:SF235">
    <property type="entry name" value="C2H2-TYPE DOMAIN-CONTAINING PROTEIN"/>
    <property type="match status" value="1"/>
</dbReference>
<evidence type="ECO:0000256" key="8">
    <source>
        <dbReference type="SAM" id="MobiDB-lite"/>
    </source>
</evidence>
<dbReference type="FunFam" id="3.30.160.60:FF:001316">
    <property type="entry name" value="PR domain zinc finger protein 10"/>
    <property type="match status" value="1"/>
</dbReference>
<feature type="domain" description="C2H2-type" evidence="9">
    <location>
        <begin position="698"/>
        <end position="724"/>
    </location>
</feature>
<evidence type="ECO:0000313" key="11">
    <source>
        <dbReference type="EMBL" id="CAD7453481.1"/>
    </source>
</evidence>
<feature type="domain" description="C2H2-type" evidence="9">
    <location>
        <begin position="642"/>
        <end position="669"/>
    </location>
</feature>
<name>A0A7R9FHD1_9NEOP</name>
<dbReference type="AlphaFoldDB" id="A0A7R9FHD1"/>
<sequence>MVNHALELTKGSFCEDLLMEGTSCDTKPIDLQEDSKDLPMEHAPCDAITIHSQEDNKDLMVEQTSCDAVPIHSQDDSKSMEALRRSKRLIQEQTTVQTEISESKVVTIVCYLILFSGAADAPVVDKIVIDLIGPALKDSIKTINNKFSLSLPRPDCEDCNNSVDQSCPQHAVQSISDKPVPSRAWATLPATYLAINKTETLNNGEAVWGVFARKTIPKRTQFGPIKGVLLKDSCSAVCSEEVGSQQVRLLVESDAGEIHSLDVFDENLSNWMRFVRGAETLKEQNMILNQRGSSLYFTTTRVIHPRDELRVWYSSSYASKRGLALLDNRKKRIGKVEYRGSELAFAWRDSGKPFRNPPAPVHSTEIRTSIFPSSAVGLNMTGTLANYATEAGHDVVAQKKKSLSSQTDNADESCDWLRVPHKCRYKCTVCHRQFPCTYSLKKHQMMHSSNNLHTCPFCGEEFSYLYNRNRHINKTHNKLYKDVSPKSGTSLFKRRVNSCSEWICTHCALTFDNPSILNLHTLAHAAKNLEEEEAEVITGLPLDFLTVYNNGDIQDFHCPQCKKQFPSKVKLIDHVSIHGKAKIKRAHRRIRGSVNPAKPWKCELCYKSFATQDRLQNYLKQALVHLLQHHRLVHGSEELKPLQCVVCCKRFLNNSALACHAKTHSEKKTFECPICKLIFEHILELRAHVRIHAVNGLFTCPQCHKVFDGYNHIRKHARAFHNSKCFTCDLCEKAFPRPDKLKLHMLRHSDHREFLCAHCGKQFKRKDKLKEHMTRMHSVDRELRMAVNTPRTRVAKKFMPKVSPNDYHRFIYKCHTCLVGFKRRGMLVNHLANRHPDVSPDSVPELNLPILKTTRDYFCQYCDKVYKSSSKRKVHILKNHPGAELPMSNRRKGGVPDIPGLPNPTFSQTVGSVTTHPHGCPWCHKQYASKAKLLQHQRKKHTDLLTQTQQPSSEDGDKNMSSPSPANLEIAESGTQIQLQLQGLDSINLLPGDYQITATQEELREFQESGLFIDASLLKRPIKGLPDGLSADLLSQAMSELSQSIGEFRLSMGTPPHDHYFKIVHSSPGHIMLTSASSLPSPSETPVPPDSDPILEGSYSPPTSWANTQVAYTPYTAR</sequence>
<feature type="domain" description="C2H2-type" evidence="9">
    <location>
        <begin position="425"/>
        <end position="452"/>
    </location>
</feature>
<evidence type="ECO:0000256" key="6">
    <source>
        <dbReference type="ARBA" id="ARBA00023242"/>
    </source>
</evidence>
<feature type="domain" description="C2H2-type" evidence="9">
    <location>
        <begin position="556"/>
        <end position="583"/>
    </location>
</feature>
<feature type="domain" description="C2H2-type" evidence="9">
    <location>
        <begin position="918"/>
        <end position="942"/>
    </location>
</feature>
<feature type="domain" description="C2H2-type" evidence="9">
    <location>
        <begin position="857"/>
        <end position="885"/>
    </location>
</feature>
<dbReference type="GO" id="GO:0008757">
    <property type="term" value="F:S-adenosylmethionine-dependent methyltransferase activity"/>
    <property type="evidence" value="ECO:0007669"/>
    <property type="project" value="UniProtKB-ARBA"/>
</dbReference>
<gene>
    <name evidence="11" type="ORF">TTEB3V08_LOCUS1619</name>
</gene>
<feature type="domain" description="C2H2-type" evidence="9">
    <location>
        <begin position="812"/>
        <end position="840"/>
    </location>
</feature>
<evidence type="ECO:0000256" key="7">
    <source>
        <dbReference type="PROSITE-ProRule" id="PRU00042"/>
    </source>
</evidence>
<proteinExistence type="predicted"/>
<feature type="compositionally biased region" description="Polar residues" evidence="8">
    <location>
        <begin position="944"/>
        <end position="965"/>
    </location>
</feature>
<dbReference type="InterPro" id="IPR036236">
    <property type="entry name" value="Znf_C2H2_sf"/>
</dbReference>
<evidence type="ECO:0000259" key="10">
    <source>
        <dbReference type="PROSITE" id="PS50280"/>
    </source>
</evidence>
<feature type="domain" description="C2H2-type" evidence="9">
    <location>
        <begin position="453"/>
        <end position="481"/>
    </location>
</feature>
<dbReference type="GO" id="GO:0000978">
    <property type="term" value="F:RNA polymerase II cis-regulatory region sequence-specific DNA binding"/>
    <property type="evidence" value="ECO:0007669"/>
    <property type="project" value="TreeGrafter"/>
</dbReference>
<dbReference type="PANTHER" id="PTHR24376">
    <property type="entry name" value="ZINC FINGER PROTEIN"/>
    <property type="match status" value="1"/>
</dbReference>
<protein>
    <recommendedName>
        <fullName evidence="12">PR domain zinc finger protein 10</fullName>
    </recommendedName>
</protein>
<dbReference type="InterPro" id="IPR013087">
    <property type="entry name" value="Znf_C2H2_type"/>
</dbReference>
<evidence type="ECO:0000256" key="4">
    <source>
        <dbReference type="ARBA" id="ARBA00022771"/>
    </source>
</evidence>
<dbReference type="PROSITE" id="PS00028">
    <property type="entry name" value="ZINC_FINGER_C2H2_1"/>
    <property type="match status" value="12"/>
</dbReference>
<dbReference type="GO" id="GO:0005634">
    <property type="term" value="C:nucleus"/>
    <property type="evidence" value="ECO:0007669"/>
    <property type="project" value="UniProtKB-SubCell"/>
</dbReference>
<dbReference type="PROSITE" id="PS50280">
    <property type="entry name" value="SET"/>
    <property type="match status" value="1"/>
</dbReference>
<dbReference type="InterPro" id="IPR001214">
    <property type="entry name" value="SET_dom"/>
</dbReference>
<keyword evidence="2" id="KW-0479">Metal-binding</keyword>
<dbReference type="Gene3D" id="2.170.270.10">
    <property type="entry name" value="SET domain"/>
    <property type="match status" value="1"/>
</dbReference>
<dbReference type="InterPro" id="IPR046341">
    <property type="entry name" value="SET_dom_sf"/>
</dbReference>
<evidence type="ECO:0000256" key="2">
    <source>
        <dbReference type="ARBA" id="ARBA00022723"/>
    </source>
</evidence>
<keyword evidence="6" id="KW-0539">Nucleus</keyword>
<feature type="domain" description="C2H2-type" evidence="9">
    <location>
        <begin position="726"/>
        <end position="753"/>
    </location>
</feature>
<dbReference type="GO" id="GO:0008276">
    <property type="term" value="F:protein methyltransferase activity"/>
    <property type="evidence" value="ECO:0007669"/>
    <property type="project" value="UniProtKB-ARBA"/>
</dbReference>
<dbReference type="Pfam" id="PF00096">
    <property type="entry name" value="zf-C2H2"/>
    <property type="match status" value="2"/>
</dbReference>
<feature type="region of interest" description="Disordered" evidence="8">
    <location>
        <begin position="1075"/>
        <end position="1104"/>
    </location>
</feature>
<evidence type="ECO:0000256" key="1">
    <source>
        <dbReference type="ARBA" id="ARBA00004123"/>
    </source>
</evidence>
<dbReference type="GO" id="GO:0001228">
    <property type="term" value="F:DNA-binding transcription activator activity, RNA polymerase II-specific"/>
    <property type="evidence" value="ECO:0007669"/>
    <property type="project" value="TreeGrafter"/>
</dbReference>
<feature type="domain" description="C2H2-type" evidence="9">
    <location>
        <begin position="600"/>
        <end position="630"/>
    </location>
</feature>